<organism evidence="1">
    <name type="scientific">Haloferax tailed virus 1</name>
    <name type="common">HFTV1</name>
    <dbReference type="NCBI Taxonomy" id="2507575"/>
    <lineage>
        <taxon>Viruses</taxon>
        <taxon>Duplodnaviria</taxon>
        <taxon>Heunggongvirae</taxon>
        <taxon>Uroviricota</taxon>
        <taxon>Caudoviricetes</taxon>
        <taxon>Kirjokansivirales</taxon>
        <taxon>Haloferuviridae</taxon>
        <taxon>Retbasiphovirus</taxon>
        <taxon>Retbasiphovirus hantatum</taxon>
        <taxon>Retbasiphovirus HFTV1</taxon>
    </lineage>
</organism>
<dbReference type="EMDB" id="EMD-51915"/>
<dbReference type="EMDB" id="EMD-51866"/>
<keyword evidence="3 4" id="KW-0002">3D-structure</keyword>
<reference evidence="3" key="2">
    <citation type="submission" date="2024-06" db="PDB data bank">
        <title>CryoEM structure of Haloferax tailed virus.</title>
        <authorList>
            <person name="Zhang D."/>
            <person name="Daum B."/>
            <person name="Isupov M.N."/>
            <person name="McLaren M."/>
            <person name="Oksanen H."/>
            <person name="Quax T.E.F."/>
            <person name="Schwarzer S."/>
            <person name="Gold V.A.M."/>
        </authorList>
    </citation>
    <scope>STRUCTURE BY ELECTRON MICROSCOPY (2.96 ANGSTROMS)</scope>
</reference>
<evidence type="ECO:0007829" key="5">
    <source>
        <dbReference type="PDB" id="9H7V"/>
    </source>
</evidence>
<protein>
    <submittedName>
        <fullName evidence="1">Uncharacterized protein</fullName>
    </submittedName>
</protein>
<gene>
    <name evidence="1" type="ORF">HFTV1-gp41</name>
</gene>
<keyword evidence="2" id="KW-1185">Reference proteome</keyword>
<dbReference type="PDB" id="9H4P">
    <property type="method" value="EM"/>
    <property type="resolution" value="2.44 A"/>
    <property type="chains" value="BA/BB/BC=1-285"/>
</dbReference>
<accession>A0A410N6X8</accession>
<evidence type="ECO:0000313" key="2">
    <source>
        <dbReference type="Proteomes" id="UP000289930"/>
    </source>
</evidence>
<dbReference type="PDB" id="9FKB">
    <property type="method" value="EM"/>
    <property type="resolution" value="2.96 A"/>
    <property type="chains" value="BA/BB/BC=1-285"/>
</dbReference>
<name>A0A410N6X8_HFTV1</name>
<dbReference type="Proteomes" id="UP000289930">
    <property type="component" value="Segment"/>
</dbReference>
<reference evidence="1" key="1">
    <citation type="journal article" date="2019" name="Environ. Microbiol.">
        <title>Novel haloarchaeal viruses from Lake Retba infecting Haloferax and Halorubrum species.</title>
        <authorList>
            <person name="Mizuno C.M."/>
            <person name="Prajapati B."/>
            <person name="Lucas-Staat S."/>
            <person name="Sime-Ngando T."/>
            <person name="Forterre P."/>
            <person name="Bamford D.H."/>
            <person name="Prangishvili D."/>
            <person name="Krupovic M."/>
            <person name="Oksanen H.M."/>
        </authorList>
    </citation>
    <scope>NUCLEOTIDE SEQUENCE</scope>
</reference>
<evidence type="ECO:0000313" key="1">
    <source>
        <dbReference type="EMBL" id="QAS68874.1"/>
    </source>
</evidence>
<reference evidence="5" key="4">
    <citation type="submission" date="2024-10" db="PDB data bank">
        <title>The baseplate assembly of Haloferax tailed virus 1.</title>
        <authorList>
            <person name="Zhang D."/>
            <person name="Daum B."/>
            <person name="Isupov M.N."/>
            <person name="McLaren M."/>
            <person name="Oksanen H."/>
            <person name="Quax T.E.F."/>
            <person name="Schwarzer S."/>
            <person name="Gold V.A.M."/>
            <person name="Stuart W."/>
        </authorList>
    </citation>
    <scope>STRUCTURE BY ELECTRON MICROSCOPY (2.60 ANGSTROMS)</scope>
</reference>
<sequence length="285" mass="30398">MVDATLSRGGTSVDIPLVEEGGEILLSSTFGKPEVNVRKSGGSLNPRVIDSWSGLQTFQLVGKLYDYSTSHQLADLVKTASTTPLELQIPQDAYPDTVTVAPAAGQASALTLEYPAGRKDLVDVSLSLTRVDPNSVRGVGDQQATTPTTTGTGPVEVTAGGTTVQLPSSGLSVERTVGRPNDAVRRVPRQADPRYEVKAKVTNDVFTFSFETLDNIPATLNALTDNVFREQLGRDGVTLDFNGLLGLGSVKAIPVGSSPFRQVHQAGRGWVTVPTLEFRRIYSNE</sequence>
<dbReference type="EMBL" id="MG550112">
    <property type="protein sequence ID" value="QAS68874.1"/>
    <property type="molecule type" value="Genomic_DNA"/>
</dbReference>
<dbReference type="PDB" id="9H7V">
    <property type="method" value="EM"/>
    <property type="resolution" value="2.60 A"/>
    <property type="chains" value="BA/BB/BC=1-285"/>
</dbReference>
<evidence type="ECO:0007829" key="3">
    <source>
        <dbReference type="PDB" id="9FKB"/>
    </source>
</evidence>
<reference evidence="4" key="3">
    <citation type="submission" date="2024-10" db="PDB data bank">
        <title>CryoEM structure of Haloferax tailed virus.</title>
        <authorList>
            <person name="Zhang D."/>
            <person name="Daum B."/>
            <person name="Isupov M.N."/>
            <person name="McLaren M."/>
            <person name="Oksanen H."/>
            <person name="Quax T.E.F."/>
            <person name="Schwarzer S."/>
            <person name="Gold V.A.M."/>
            <person name="Stuart W."/>
        </authorList>
    </citation>
    <scope>STRUCTURE BY ELECTRON MICROSCOPY (2.44 ANGSTROMS)</scope>
</reference>
<proteinExistence type="evidence at protein level"/>
<dbReference type="EMDB" id="EMD-50521"/>
<evidence type="ECO:0007829" key="4">
    <source>
        <dbReference type="PDB" id="9H4P"/>
    </source>
</evidence>